<organism evidence="3 4">
    <name type="scientific">Evansella vedderi</name>
    <dbReference type="NCBI Taxonomy" id="38282"/>
    <lineage>
        <taxon>Bacteria</taxon>
        <taxon>Bacillati</taxon>
        <taxon>Bacillota</taxon>
        <taxon>Bacilli</taxon>
        <taxon>Bacillales</taxon>
        <taxon>Bacillaceae</taxon>
        <taxon>Evansella</taxon>
    </lineage>
</organism>
<accession>A0ABT9ZVP4</accession>
<keyword evidence="4" id="KW-1185">Reference proteome</keyword>
<dbReference type="GO" id="GO:0003978">
    <property type="term" value="F:UDP-glucose 4-epimerase activity"/>
    <property type="evidence" value="ECO:0007669"/>
    <property type="project" value="UniProtKB-EC"/>
</dbReference>
<dbReference type="PANTHER" id="PTHR43000">
    <property type="entry name" value="DTDP-D-GLUCOSE 4,6-DEHYDRATASE-RELATED"/>
    <property type="match status" value="1"/>
</dbReference>
<proteinExistence type="inferred from homology"/>
<comment type="caution">
    <text evidence="3">The sequence shown here is derived from an EMBL/GenBank/DDBJ whole genome shotgun (WGS) entry which is preliminary data.</text>
</comment>
<feature type="domain" description="NAD-dependent epimerase/dehydratase" evidence="2">
    <location>
        <begin position="5"/>
        <end position="240"/>
    </location>
</feature>
<comment type="similarity">
    <text evidence="1">Belongs to the NAD(P)-dependent epimerase/dehydratase family.</text>
</comment>
<evidence type="ECO:0000313" key="3">
    <source>
        <dbReference type="EMBL" id="MDQ0255316.1"/>
    </source>
</evidence>
<dbReference type="Gene3D" id="3.90.25.10">
    <property type="entry name" value="UDP-galactose 4-epimerase, domain 1"/>
    <property type="match status" value="1"/>
</dbReference>
<reference evidence="3 4" key="1">
    <citation type="submission" date="2023-07" db="EMBL/GenBank/DDBJ databases">
        <title>Genomic Encyclopedia of Type Strains, Phase IV (KMG-IV): sequencing the most valuable type-strain genomes for metagenomic binning, comparative biology and taxonomic classification.</title>
        <authorList>
            <person name="Goeker M."/>
        </authorList>
    </citation>
    <scope>NUCLEOTIDE SEQUENCE [LARGE SCALE GENOMIC DNA]</scope>
    <source>
        <strain evidence="3 4">DSM 9768</strain>
    </source>
</reference>
<dbReference type="Gene3D" id="3.40.50.720">
    <property type="entry name" value="NAD(P)-binding Rossmann-like Domain"/>
    <property type="match status" value="1"/>
</dbReference>
<dbReference type="SUPFAM" id="SSF51735">
    <property type="entry name" value="NAD(P)-binding Rossmann-fold domains"/>
    <property type="match status" value="1"/>
</dbReference>
<dbReference type="EC" id="5.1.3.2" evidence="3"/>
<name>A0ABT9ZVP4_9BACI</name>
<dbReference type="Proteomes" id="UP001230005">
    <property type="component" value="Unassembled WGS sequence"/>
</dbReference>
<evidence type="ECO:0000313" key="4">
    <source>
        <dbReference type="Proteomes" id="UP001230005"/>
    </source>
</evidence>
<dbReference type="EMBL" id="JAUSUG010000010">
    <property type="protein sequence ID" value="MDQ0255316.1"/>
    <property type="molecule type" value="Genomic_DNA"/>
</dbReference>
<keyword evidence="3" id="KW-0413">Isomerase</keyword>
<dbReference type="Pfam" id="PF01370">
    <property type="entry name" value="Epimerase"/>
    <property type="match status" value="1"/>
</dbReference>
<dbReference type="RefSeq" id="WP_307326253.1">
    <property type="nucleotide sequence ID" value="NZ_JAUSUG010000010.1"/>
</dbReference>
<evidence type="ECO:0000259" key="2">
    <source>
        <dbReference type="Pfam" id="PF01370"/>
    </source>
</evidence>
<dbReference type="CDD" id="cd05256">
    <property type="entry name" value="UDP_AE_SDR_e"/>
    <property type="match status" value="1"/>
</dbReference>
<dbReference type="InterPro" id="IPR001509">
    <property type="entry name" value="Epimerase_deHydtase"/>
</dbReference>
<evidence type="ECO:0000256" key="1">
    <source>
        <dbReference type="ARBA" id="ARBA00007637"/>
    </source>
</evidence>
<gene>
    <name evidence="3" type="ORF">J2S74_002698</name>
</gene>
<protein>
    <submittedName>
        <fullName evidence="3">UDP-glucose 4-epimerase</fullName>
        <ecNumber evidence="3">5.1.3.2</ecNumber>
    </submittedName>
</protein>
<dbReference type="InterPro" id="IPR036291">
    <property type="entry name" value="NAD(P)-bd_dom_sf"/>
</dbReference>
<sequence length="311" mass="34470">MTTYLVTGGAGFIGSNIAHALLNNGEKVKVLDNFSTGKMENICSFLNDIELIEGDFTDEETVEKALKGIDIIFHQGAIPSVPKSIKNPLDSNHANVTGTLLLLQGAVKNKVSRFIYAASSSAYGNTDVLPKKEDMQGSPMSPYAVSKYAGEHYCKAYHEIHGLETISLRYFNVFGPKQDPYSEYAAVIPKFIDKMLRNESPTIFGDGTQSRDFTYIDNVVSANLLAAEAPKLSGNVVNIGCGQRYDLNYLVTSINNILEKNVRPNYQEGRVGDVKHSLADIQLAKHLLNYEPLVSFEEGLRKTIKWYKKFI</sequence>